<evidence type="ECO:0000313" key="1">
    <source>
        <dbReference type="EMBL" id="KAG5463523.1"/>
    </source>
</evidence>
<reference evidence="1 2" key="1">
    <citation type="journal article" name="Sci. Rep.">
        <title>Genome-scale phylogenetic analyses confirm Olpidium as the closest living zoosporic fungus to the non-flagellated, terrestrial fungi.</title>
        <authorList>
            <person name="Chang Y."/>
            <person name="Rochon D."/>
            <person name="Sekimoto S."/>
            <person name="Wang Y."/>
            <person name="Chovatia M."/>
            <person name="Sandor L."/>
            <person name="Salamov A."/>
            <person name="Grigoriev I.V."/>
            <person name="Stajich J.E."/>
            <person name="Spatafora J.W."/>
        </authorList>
    </citation>
    <scope>NUCLEOTIDE SEQUENCE [LARGE SCALE GENOMIC DNA]</scope>
    <source>
        <strain evidence="1">S191</strain>
    </source>
</reference>
<dbReference type="EMBL" id="JAEFCI010000470">
    <property type="protein sequence ID" value="KAG5463523.1"/>
    <property type="molecule type" value="Genomic_DNA"/>
</dbReference>
<dbReference type="OrthoDB" id="5599163at2759"/>
<sequence length="113" mass="12269">MLYKTVDKKIRPVAAALPPGAAERIENARKEPRLRDPASISHTFTPATLACLRVGGDGLLTAQEEDAFREILSRHGRAFAFCDAEIGCVDPAVVAPMVVFTSEHISWKLKPVG</sequence>
<protein>
    <submittedName>
        <fullName evidence="1">Uncharacterized protein</fullName>
    </submittedName>
</protein>
<gene>
    <name evidence="1" type="ORF">BJ554DRAFT_6763</name>
</gene>
<proteinExistence type="predicted"/>
<organism evidence="1 2">
    <name type="scientific">Olpidium bornovanus</name>
    <dbReference type="NCBI Taxonomy" id="278681"/>
    <lineage>
        <taxon>Eukaryota</taxon>
        <taxon>Fungi</taxon>
        <taxon>Fungi incertae sedis</taxon>
        <taxon>Olpidiomycota</taxon>
        <taxon>Olpidiomycotina</taxon>
        <taxon>Olpidiomycetes</taxon>
        <taxon>Olpidiales</taxon>
        <taxon>Olpidiaceae</taxon>
        <taxon>Olpidium</taxon>
    </lineage>
</organism>
<name>A0A8H8DMA3_9FUNG</name>
<comment type="caution">
    <text evidence="1">The sequence shown here is derived from an EMBL/GenBank/DDBJ whole genome shotgun (WGS) entry which is preliminary data.</text>
</comment>
<feature type="non-terminal residue" evidence="1">
    <location>
        <position position="113"/>
    </location>
</feature>
<keyword evidence="2" id="KW-1185">Reference proteome</keyword>
<accession>A0A8H8DMA3</accession>
<dbReference type="AlphaFoldDB" id="A0A8H8DMA3"/>
<dbReference type="Proteomes" id="UP000673691">
    <property type="component" value="Unassembled WGS sequence"/>
</dbReference>
<evidence type="ECO:0000313" key="2">
    <source>
        <dbReference type="Proteomes" id="UP000673691"/>
    </source>
</evidence>